<evidence type="ECO:0000313" key="2">
    <source>
        <dbReference type="EMBL" id="MBM7642683.1"/>
    </source>
</evidence>
<feature type="transmembrane region" description="Helical" evidence="1">
    <location>
        <begin position="35"/>
        <end position="61"/>
    </location>
</feature>
<dbReference type="RefSeq" id="WP_205009524.1">
    <property type="nucleotide sequence ID" value="NZ_JAFBEH010000017.1"/>
</dbReference>
<comment type="caution">
    <text evidence="2">The sequence shown here is derived from an EMBL/GenBank/DDBJ whole genome shotgun (WGS) entry which is preliminary data.</text>
</comment>
<keyword evidence="1" id="KW-0812">Transmembrane</keyword>
<proteinExistence type="predicted"/>
<sequence>MLHIAKNADGFVKKGFYWMFSNWKKYFISPKSKKILIFMGLLLLAIILGQLAAIFVLKALFTT</sequence>
<organism evidence="2 3">
    <name type="scientific">Streptococcus loxodontisalivarius</name>
    <dbReference type="NCBI Taxonomy" id="1349415"/>
    <lineage>
        <taxon>Bacteria</taxon>
        <taxon>Bacillati</taxon>
        <taxon>Bacillota</taxon>
        <taxon>Bacilli</taxon>
        <taxon>Lactobacillales</taxon>
        <taxon>Streptococcaceae</taxon>
        <taxon>Streptococcus</taxon>
    </lineage>
</organism>
<accession>A0ABS2PRX6</accession>
<gene>
    <name evidence="2" type="ORF">JOC28_000980</name>
</gene>
<dbReference type="EMBL" id="JAFBEH010000017">
    <property type="protein sequence ID" value="MBM7642683.1"/>
    <property type="molecule type" value="Genomic_DNA"/>
</dbReference>
<keyword evidence="1" id="KW-0472">Membrane</keyword>
<keyword evidence="3" id="KW-1185">Reference proteome</keyword>
<keyword evidence="1" id="KW-1133">Transmembrane helix</keyword>
<protein>
    <submittedName>
        <fullName evidence="2">Uncharacterized protein</fullName>
    </submittedName>
</protein>
<evidence type="ECO:0000256" key="1">
    <source>
        <dbReference type="SAM" id="Phobius"/>
    </source>
</evidence>
<name>A0ABS2PRX6_9STRE</name>
<dbReference type="Proteomes" id="UP000697472">
    <property type="component" value="Unassembled WGS sequence"/>
</dbReference>
<reference evidence="2 3" key="1">
    <citation type="submission" date="2021-01" db="EMBL/GenBank/DDBJ databases">
        <title>Genomic Encyclopedia of Type Strains, Phase IV (KMG-IV): sequencing the most valuable type-strain genomes for metagenomic binning, comparative biology and taxonomic classification.</title>
        <authorList>
            <person name="Goeker M."/>
        </authorList>
    </citation>
    <scope>NUCLEOTIDE SEQUENCE [LARGE SCALE GENOMIC DNA]</scope>
    <source>
        <strain evidence="2 3">DSM 27382</strain>
    </source>
</reference>
<evidence type="ECO:0000313" key="3">
    <source>
        <dbReference type="Proteomes" id="UP000697472"/>
    </source>
</evidence>